<dbReference type="Proteomes" id="UP001196661">
    <property type="component" value="Unassembled WGS sequence"/>
</dbReference>
<dbReference type="EMBL" id="JADOER010000016">
    <property type="protein sequence ID" value="MBT9313687.1"/>
    <property type="molecule type" value="Genomic_DNA"/>
</dbReference>
<comment type="caution">
    <text evidence="1">The sequence shown here is derived from an EMBL/GenBank/DDBJ whole genome shotgun (WGS) entry which is preliminary data.</text>
</comment>
<organism evidence="1 2">
    <name type="scientific">Leptothoe kymatousa TAU-MAC 1615</name>
    <dbReference type="NCBI Taxonomy" id="2364775"/>
    <lineage>
        <taxon>Bacteria</taxon>
        <taxon>Bacillati</taxon>
        <taxon>Cyanobacteriota</taxon>
        <taxon>Cyanophyceae</taxon>
        <taxon>Nodosilineales</taxon>
        <taxon>Cymatolegaceae</taxon>
        <taxon>Leptothoe</taxon>
        <taxon>Leptothoe kymatousa</taxon>
    </lineage>
</organism>
<sequence length="133" mass="15403">MSDLFIENCLEYLEIELEHDGGYPDWEDRFENPDQLAAIETLNNQVVVINASEDSSIRGAFYVVVYENYHWNMSPGQRRLYEILLAMQKGSLYCITTMGQLTKALDLEIVYAAYHRFTNLKSINAIKSVVREQ</sequence>
<proteinExistence type="predicted"/>
<keyword evidence="2" id="KW-1185">Reference proteome</keyword>
<accession>A0ABS5Y783</accession>
<protein>
    <submittedName>
        <fullName evidence="1">Uncharacterized protein</fullName>
    </submittedName>
</protein>
<evidence type="ECO:0000313" key="2">
    <source>
        <dbReference type="Proteomes" id="UP001196661"/>
    </source>
</evidence>
<reference evidence="1 2" key="1">
    <citation type="journal article" date="2021" name="Mar. Drugs">
        <title>Genome Reduction and Secondary Metabolism of the Marine Sponge-Associated Cyanobacterium Leptothoe.</title>
        <authorList>
            <person name="Konstantinou D."/>
            <person name="Popin R.V."/>
            <person name="Fewer D.P."/>
            <person name="Sivonen K."/>
            <person name="Gkelis S."/>
        </authorList>
    </citation>
    <scope>NUCLEOTIDE SEQUENCE [LARGE SCALE GENOMIC DNA]</scope>
    <source>
        <strain evidence="1 2">TAU-MAC 1615</strain>
    </source>
</reference>
<name>A0ABS5Y783_9CYAN</name>
<dbReference type="RefSeq" id="WP_215619578.1">
    <property type="nucleotide sequence ID" value="NZ_JADOER010000016.1"/>
</dbReference>
<evidence type="ECO:0000313" key="1">
    <source>
        <dbReference type="EMBL" id="MBT9313687.1"/>
    </source>
</evidence>
<gene>
    <name evidence="1" type="ORF">IXB28_15860</name>
</gene>